<proteinExistence type="predicted"/>
<evidence type="ECO:0000313" key="2">
    <source>
        <dbReference type="EMBL" id="KUK94018.1"/>
    </source>
</evidence>
<evidence type="ECO:0000313" key="4">
    <source>
        <dbReference type="Proteomes" id="UP000057043"/>
    </source>
</evidence>
<comment type="caution">
    <text evidence="2">The sequence shown here is derived from an EMBL/GenBank/DDBJ whole genome shotgun (WGS) entry which is preliminary data.</text>
</comment>
<reference evidence="2" key="1">
    <citation type="journal article" date="2015" name="MBio">
        <title>Genome-resolved metagenomic analysis reveals roles for candidate phyla and other microbial community members in biogeochemical transformations in oil reservoirs.</title>
        <authorList>
            <person name="Hu P."/>
            <person name="Tom L."/>
            <person name="Singh A."/>
            <person name="Thomas B.C."/>
            <person name="Baker B.J."/>
            <person name="Piceno Y.M."/>
            <person name="Andersen G.L."/>
            <person name="Banfield J.F."/>
        </authorList>
    </citation>
    <scope>NUCLEOTIDE SEQUENCE [LARGE SCALE GENOMIC DNA]</scope>
    <source>
        <strain evidence="2">56_747</strain>
    </source>
</reference>
<dbReference type="Proteomes" id="UP000057043">
    <property type="component" value="Unassembled WGS sequence"/>
</dbReference>
<evidence type="ECO:0000313" key="3">
    <source>
        <dbReference type="Proteomes" id="UP000053961"/>
    </source>
</evidence>
<dbReference type="Proteomes" id="UP000053961">
    <property type="component" value="Unassembled WGS sequence"/>
</dbReference>
<organism evidence="2 3">
    <name type="scientific">Methanothrix harundinacea</name>
    <dbReference type="NCBI Taxonomy" id="301375"/>
    <lineage>
        <taxon>Archaea</taxon>
        <taxon>Methanobacteriati</taxon>
        <taxon>Methanobacteriota</taxon>
        <taxon>Stenosarchaea group</taxon>
        <taxon>Methanomicrobia</taxon>
        <taxon>Methanotrichales</taxon>
        <taxon>Methanotrichaceae</taxon>
        <taxon>Methanothrix</taxon>
    </lineage>
</organism>
<accession>A0A101IFG9</accession>
<sequence length="72" mass="8585">MSWKKVTDYWAEWKIEEDRRGNIGISFVDDQRVFYDLSHENFITILNLLQGDKPVWFDDVDESFKASGQEPK</sequence>
<dbReference type="AlphaFoldDB" id="A0A101IFG9"/>
<gene>
    <name evidence="1" type="ORF">XD72_1954</name>
    <name evidence="2" type="ORF">XE07_2253</name>
</gene>
<name>A0A101IFG9_9EURY</name>
<protein>
    <submittedName>
        <fullName evidence="2">Uncharacterized protein</fullName>
    </submittedName>
</protein>
<evidence type="ECO:0000313" key="1">
    <source>
        <dbReference type="EMBL" id="KUK43687.1"/>
    </source>
</evidence>
<dbReference type="EMBL" id="LGHB01000064">
    <property type="protein sequence ID" value="KUK94018.1"/>
    <property type="molecule type" value="Genomic_DNA"/>
</dbReference>
<dbReference type="EMBL" id="LGFT01000055">
    <property type="protein sequence ID" value="KUK43687.1"/>
    <property type="molecule type" value="Genomic_DNA"/>
</dbReference>
<reference evidence="3 4" key="2">
    <citation type="journal article" date="2015" name="MBio">
        <title>Genome-Resolved Metagenomic Analysis Reveals Roles for Candidate Phyla and Other Microbial Community Members in Biogeochemical Transformations in Oil Reservoirs.</title>
        <authorList>
            <person name="Hu P."/>
            <person name="Tom L."/>
            <person name="Singh A."/>
            <person name="Thomas B.C."/>
            <person name="Baker B.J."/>
            <person name="Piceno Y.M."/>
            <person name="Andersen G.L."/>
            <person name="Banfield J.F."/>
        </authorList>
    </citation>
    <scope>NUCLEOTIDE SEQUENCE [LARGE SCALE GENOMIC DNA]</scope>
    <source>
        <strain evidence="1">57_489</strain>
    </source>
</reference>
<dbReference type="PATRIC" id="fig|301375.6.peg.2309"/>